<feature type="region of interest" description="Disordered" evidence="1">
    <location>
        <begin position="16"/>
        <end position="108"/>
    </location>
</feature>
<reference evidence="3" key="1">
    <citation type="submission" date="2024-06" db="EMBL/GenBank/DDBJ databases">
        <title>Multi-omics analyses provide insights into the biosynthesis of the anticancer antibiotic pleurotin in Hohenbuehelia grisea.</title>
        <authorList>
            <person name="Weaver J.A."/>
            <person name="Alberti F."/>
        </authorList>
    </citation>
    <scope>NUCLEOTIDE SEQUENCE [LARGE SCALE GENOMIC DNA]</scope>
    <source>
        <strain evidence="3">T-177</strain>
    </source>
</reference>
<name>A0ABR3IY34_9AGAR</name>
<dbReference type="EMBL" id="JASNQZ010000014">
    <property type="protein sequence ID" value="KAL0948275.1"/>
    <property type="molecule type" value="Genomic_DNA"/>
</dbReference>
<keyword evidence="3" id="KW-1185">Reference proteome</keyword>
<protein>
    <submittedName>
        <fullName evidence="2">Uncharacterized protein</fullName>
    </submittedName>
</protein>
<accession>A0ABR3IY34</accession>
<comment type="caution">
    <text evidence="2">The sequence shown here is derived from an EMBL/GenBank/DDBJ whole genome shotgun (WGS) entry which is preliminary data.</text>
</comment>
<dbReference type="Proteomes" id="UP001556367">
    <property type="component" value="Unassembled WGS sequence"/>
</dbReference>
<evidence type="ECO:0000313" key="2">
    <source>
        <dbReference type="EMBL" id="KAL0948275.1"/>
    </source>
</evidence>
<evidence type="ECO:0000313" key="3">
    <source>
        <dbReference type="Proteomes" id="UP001556367"/>
    </source>
</evidence>
<evidence type="ECO:0000256" key="1">
    <source>
        <dbReference type="SAM" id="MobiDB-lite"/>
    </source>
</evidence>
<feature type="compositionally biased region" description="Basic and acidic residues" evidence="1">
    <location>
        <begin position="52"/>
        <end position="65"/>
    </location>
</feature>
<proteinExistence type="predicted"/>
<gene>
    <name evidence="2" type="ORF">HGRIS_010869</name>
</gene>
<organism evidence="2 3">
    <name type="scientific">Hohenbuehelia grisea</name>
    <dbReference type="NCBI Taxonomy" id="104357"/>
    <lineage>
        <taxon>Eukaryota</taxon>
        <taxon>Fungi</taxon>
        <taxon>Dikarya</taxon>
        <taxon>Basidiomycota</taxon>
        <taxon>Agaricomycotina</taxon>
        <taxon>Agaricomycetes</taxon>
        <taxon>Agaricomycetidae</taxon>
        <taxon>Agaricales</taxon>
        <taxon>Pleurotineae</taxon>
        <taxon>Pleurotaceae</taxon>
        <taxon>Hohenbuehelia</taxon>
    </lineage>
</organism>
<sequence>MTDQCAVGSDGQLLDANMIPWFNDPDDARPISAPVANGEAPAEARSVGNSRKLHDALHAEKHDEFGNMTKHMKNSSTSQARRKKPSSNQTLGQVGDGDTDDSCKEKPDIPLLRSLSRMLTGKLSDTSYFKCYHGNRKVLKITKAMKHNTVPLVL</sequence>